<sequence>MIMENKQNQTNNYKNNKNKLNLPLEAFFDIINAANTSDMIINDDNTIAKYEKMVLQLKEYFIKIMSSSAIIYAFAGKNFIKMFGEFKVRQIFLLLVNRINDYLTEKNNQNY</sequence>
<gene>
    <name evidence="1" type="ORF">MENT_LOCUS28397</name>
</gene>
<dbReference type="Proteomes" id="UP000580250">
    <property type="component" value="Unassembled WGS sequence"/>
</dbReference>
<accession>A0A6V7VP58</accession>
<name>A0A6V7VP58_MELEN</name>
<comment type="caution">
    <text evidence="1">The sequence shown here is derived from an EMBL/GenBank/DDBJ whole genome shotgun (WGS) entry which is preliminary data.</text>
</comment>
<reference evidence="1 2" key="1">
    <citation type="submission" date="2020-08" db="EMBL/GenBank/DDBJ databases">
        <authorList>
            <person name="Koutsovoulos G."/>
            <person name="Danchin GJ E."/>
        </authorList>
    </citation>
    <scope>NUCLEOTIDE SEQUENCE [LARGE SCALE GENOMIC DNA]</scope>
</reference>
<proteinExistence type="predicted"/>
<dbReference type="AlphaFoldDB" id="A0A6V7VP58"/>
<dbReference type="EMBL" id="CAJEWN010000279">
    <property type="protein sequence ID" value="CAD2176579.1"/>
    <property type="molecule type" value="Genomic_DNA"/>
</dbReference>
<evidence type="ECO:0000313" key="1">
    <source>
        <dbReference type="EMBL" id="CAD2176579.1"/>
    </source>
</evidence>
<evidence type="ECO:0000313" key="2">
    <source>
        <dbReference type="Proteomes" id="UP000580250"/>
    </source>
</evidence>
<protein>
    <submittedName>
        <fullName evidence="1">Uncharacterized protein</fullName>
    </submittedName>
</protein>
<organism evidence="1 2">
    <name type="scientific">Meloidogyne enterolobii</name>
    <name type="common">Root-knot nematode worm</name>
    <name type="synonym">Meloidogyne mayaguensis</name>
    <dbReference type="NCBI Taxonomy" id="390850"/>
    <lineage>
        <taxon>Eukaryota</taxon>
        <taxon>Metazoa</taxon>
        <taxon>Ecdysozoa</taxon>
        <taxon>Nematoda</taxon>
        <taxon>Chromadorea</taxon>
        <taxon>Rhabditida</taxon>
        <taxon>Tylenchina</taxon>
        <taxon>Tylenchomorpha</taxon>
        <taxon>Tylenchoidea</taxon>
        <taxon>Meloidogynidae</taxon>
        <taxon>Meloidogyninae</taxon>
        <taxon>Meloidogyne</taxon>
    </lineage>
</organism>